<organism evidence="2 3">
    <name type="scientific">Anaerobacillus isosaccharinicus</name>
    <dbReference type="NCBI Taxonomy" id="1532552"/>
    <lineage>
        <taxon>Bacteria</taxon>
        <taxon>Bacillati</taxon>
        <taxon>Bacillota</taxon>
        <taxon>Bacilli</taxon>
        <taxon>Bacillales</taxon>
        <taxon>Bacillaceae</taxon>
        <taxon>Anaerobacillus</taxon>
    </lineage>
</organism>
<reference evidence="2 3" key="2">
    <citation type="journal article" date="2019" name="Int. J. Syst. Evol. Microbiol.">
        <title>Anaerobacillus isosaccharinicus sp. nov., an alkaliphilic bacterium which degrades isosaccharinic acid.</title>
        <authorList>
            <person name="Bassil N.M."/>
            <person name="Lloyd J.R."/>
        </authorList>
    </citation>
    <scope>NUCLEOTIDE SEQUENCE [LARGE SCALE GENOMIC DNA]</scope>
    <source>
        <strain evidence="2 3">NB2006</strain>
    </source>
</reference>
<dbReference type="NCBIfam" id="NF047773">
    <property type="entry name" value="phas_rel_Lepto"/>
    <property type="match status" value="1"/>
</dbReference>
<dbReference type="RefSeq" id="WP_182080590.1">
    <property type="nucleotide sequence ID" value="NZ_CP063356.2"/>
</dbReference>
<keyword evidence="3" id="KW-1185">Reference proteome</keyword>
<protein>
    <submittedName>
        <fullName evidence="2">Phasin family protein</fullName>
    </submittedName>
</protein>
<reference evidence="2 3" key="1">
    <citation type="journal article" date="2017" name="Genome Announc.">
        <title>Draft Genome Sequences of Four Alkaliphilic Bacteria Belonging to the Anaerobacillus Genus.</title>
        <authorList>
            <person name="Bassil N.M."/>
            <person name="Lloyd J.R."/>
        </authorList>
    </citation>
    <scope>NUCLEOTIDE SEQUENCE [LARGE SCALE GENOMIC DNA]</scope>
    <source>
        <strain evidence="2 3">NB2006</strain>
    </source>
</reference>
<accession>A0A7S7RBZ5</accession>
<dbReference type="InterPro" id="IPR008769">
    <property type="entry name" value="PhaF_PhaI"/>
</dbReference>
<dbReference type="AlphaFoldDB" id="A0A7S7RBZ5"/>
<proteinExistence type="predicted"/>
<dbReference type="PANTHER" id="PTHR38664">
    <property type="entry name" value="SLR0058 PROTEIN"/>
    <property type="match status" value="1"/>
</dbReference>
<evidence type="ECO:0000313" key="2">
    <source>
        <dbReference type="EMBL" id="QOY36440.1"/>
    </source>
</evidence>
<keyword evidence="1" id="KW-0175">Coiled coil</keyword>
<dbReference type="KEGG" id="aia:AWH56_001735"/>
<name>A0A7S7RBZ5_9BACI</name>
<gene>
    <name evidence="2" type="ORF">AWH56_001735</name>
</gene>
<dbReference type="Proteomes" id="UP000180175">
    <property type="component" value="Chromosome"/>
</dbReference>
<evidence type="ECO:0000256" key="1">
    <source>
        <dbReference type="SAM" id="Coils"/>
    </source>
</evidence>
<dbReference type="PANTHER" id="PTHR38664:SF1">
    <property type="entry name" value="SLR0058 PROTEIN"/>
    <property type="match status" value="1"/>
</dbReference>
<feature type="coiled-coil region" evidence="1">
    <location>
        <begin position="38"/>
        <end position="95"/>
    </location>
</feature>
<evidence type="ECO:0000313" key="3">
    <source>
        <dbReference type="Proteomes" id="UP000180175"/>
    </source>
</evidence>
<dbReference type="EMBL" id="CP063356">
    <property type="protein sequence ID" value="QOY36440.1"/>
    <property type="molecule type" value="Genomic_DNA"/>
</dbReference>
<sequence length="97" mass="11163">MRSLLEKGLALGIGLAVKSKEQIETFVDELVTKGEIKKEESNELVNELIQKGQQAQSQLDEMIRERMKIILNEVNLATKAEVEQLEKRIRDLEQKQE</sequence>